<organism evidence="7">
    <name type="scientific">Aceria tosichella</name>
    <name type="common">wheat curl mite</name>
    <dbReference type="NCBI Taxonomy" id="561515"/>
    <lineage>
        <taxon>Eukaryota</taxon>
        <taxon>Metazoa</taxon>
        <taxon>Ecdysozoa</taxon>
        <taxon>Arthropoda</taxon>
        <taxon>Chelicerata</taxon>
        <taxon>Arachnida</taxon>
        <taxon>Acari</taxon>
        <taxon>Acariformes</taxon>
        <taxon>Trombidiformes</taxon>
        <taxon>Prostigmata</taxon>
        <taxon>Eupodina</taxon>
        <taxon>Eriophyoidea</taxon>
        <taxon>Eriophyidae</taxon>
        <taxon>Eriophyinae</taxon>
        <taxon>Aceriini</taxon>
        <taxon>Aceria</taxon>
    </lineage>
</organism>
<feature type="transmembrane region" description="Helical" evidence="5">
    <location>
        <begin position="285"/>
        <end position="304"/>
    </location>
</feature>
<protein>
    <submittedName>
        <fullName evidence="7">Proton-coupled amino acid transporter 1</fullName>
    </submittedName>
</protein>
<keyword evidence="4 5" id="KW-0472">Membrane</keyword>
<feature type="transmembrane region" description="Helical" evidence="5">
    <location>
        <begin position="208"/>
        <end position="227"/>
    </location>
</feature>
<comment type="subcellular location">
    <subcellularLocation>
        <location evidence="1">Membrane</location>
        <topology evidence="1">Multi-pass membrane protein</topology>
    </subcellularLocation>
</comment>
<evidence type="ECO:0000256" key="5">
    <source>
        <dbReference type="SAM" id="Phobius"/>
    </source>
</evidence>
<dbReference type="InterPro" id="IPR013057">
    <property type="entry name" value="AA_transpt_TM"/>
</dbReference>
<evidence type="ECO:0000313" key="7">
    <source>
        <dbReference type="EMBL" id="MDE52308.1"/>
    </source>
</evidence>
<evidence type="ECO:0000256" key="1">
    <source>
        <dbReference type="ARBA" id="ARBA00004141"/>
    </source>
</evidence>
<name>A0A6G1SPH6_9ACAR</name>
<keyword evidence="2 5" id="KW-0812">Transmembrane</keyword>
<keyword evidence="3 5" id="KW-1133">Transmembrane helix</keyword>
<feature type="transmembrane region" description="Helical" evidence="5">
    <location>
        <begin position="353"/>
        <end position="373"/>
    </location>
</feature>
<evidence type="ECO:0000256" key="3">
    <source>
        <dbReference type="ARBA" id="ARBA00022989"/>
    </source>
</evidence>
<dbReference type="EMBL" id="GGYP01007537">
    <property type="protein sequence ID" value="MDE52308.1"/>
    <property type="molecule type" value="Transcribed_RNA"/>
</dbReference>
<dbReference type="PANTHER" id="PTHR22950">
    <property type="entry name" value="AMINO ACID TRANSPORTER"/>
    <property type="match status" value="1"/>
</dbReference>
<feature type="transmembrane region" description="Helical" evidence="5">
    <location>
        <begin position="41"/>
        <end position="63"/>
    </location>
</feature>
<feature type="transmembrane region" description="Helical" evidence="5">
    <location>
        <begin position="105"/>
        <end position="124"/>
    </location>
</feature>
<gene>
    <name evidence="7" type="primary">SLC36A1_0</name>
    <name evidence="7" type="ORF">g.21041</name>
</gene>
<feature type="transmembrane region" description="Helical" evidence="5">
    <location>
        <begin position="166"/>
        <end position="188"/>
    </location>
</feature>
<dbReference type="GO" id="GO:0015179">
    <property type="term" value="F:L-amino acid transmembrane transporter activity"/>
    <property type="evidence" value="ECO:0007669"/>
    <property type="project" value="TreeGrafter"/>
</dbReference>
<proteinExistence type="predicted"/>
<dbReference type="PANTHER" id="PTHR22950:SF349">
    <property type="entry name" value="AMINO ACID TRANSPORTER TRANSMEMBRANE DOMAIN-CONTAINING PROTEIN"/>
    <property type="match status" value="1"/>
</dbReference>
<feature type="transmembrane region" description="Helical" evidence="5">
    <location>
        <begin position="144"/>
        <end position="159"/>
    </location>
</feature>
<dbReference type="AlphaFoldDB" id="A0A6G1SPH6"/>
<dbReference type="GO" id="GO:0005774">
    <property type="term" value="C:vacuolar membrane"/>
    <property type="evidence" value="ECO:0007669"/>
    <property type="project" value="TreeGrafter"/>
</dbReference>
<feature type="transmembrane region" description="Helical" evidence="5">
    <location>
        <begin position="414"/>
        <end position="436"/>
    </location>
</feature>
<feature type="transmembrane region" description="Helical" evidence="5">
    <location>
        <begin position="239"/>
        <end position="265"/>
    </location>
</feature>
<dbReference type="Pfam" id="PF01490">
    <property type="entry name" value="Aa_trans"/>
    <property type="match status" value="1"/>
</dbReference>
<feature type="transmembrane region" description="Helical" evidence="5">
    <location>
        <begin position="379"/>
        <end position="402"/>
    </location>
</feature>
<evidence type="ECO:0000256" key="4">
    <source>
        <dbReference type="ARBA" id="ARBA00023136"/>
    </source>
</evidence>
<evidence type="ECO:0000259" key="6">
    <source>
        <dbReference type="Pfam" id="PF01490"/>
    </source>
</evidence>
<reference evidence="7" key="1">
    <citation type="submission" date="2018-10" db="EMBL/GenBank/DDBJ databases">
        <title>Transcriptome assembly of Aceria tosichella (Wheat curl mite) Type 2.</title>
        <authorList>
            <person name="Scully E.D."/>
            <person name="Geib S.M."/>
            <person name="Palmer N.A."/>
            <person name="Gupta A.K."/>
            <person name="Sarath G."/>
            <person name="Tatineni S."/>
        </authorList>
    </citation>
    <scope>NUCLEOTIDE SEQUENCE</scope>
    <source>
        <strain evidence="7">LincolnNE</strain>
    </source>
</reference>
<evidence type="ECO:0000256" key="2">
    <source>
        <dbReference type="ARBA" id="ARBA00022692"/>
    </source>
</evidence>
<feature type="domain" description="Amino acid transporter transmembrane" evidence="6">
    <location>
        <begin position="10"/>
        <end position="436"/>
    </location>
</feature>
<accession>A0A6G1SPH6</accession>
<sequence length="474" mass="52566">MKTYANPADKTNFLQSLMHMIKGNLGTGILAMPASFSHCGLVGASIGLPILCLIAAYCVHLLVRSSQHLENKMKWSHLEYAELAKGSFKTGPPWIRPYSGLMCKLVDSILVICQMGICCVYLVFIVDNVTSILATYNITVTKNYLFLAILPVALLLAYIRTLKRLAIASACANMLQAAGLAIVVEYLLRDMPSQPKVEYFKPASEIALGFGSAMFAFEGISVVLPIYTRMKRQEQMGGLMGLINLSYTFLLFLYMLIGVLGYLRFGSLVEGSITLNLPKQPLYDIVRAIFTVSLFLSYPLQFYVPNEIIWGYVSSKFMIEPVPELSPQKPRSQETQAALALTKRAKRHARYEYYCRTILVLLTFVLAVSVPKLNLMMDFFGSISGTALSITLPPLIHLVAFWEDTSGRSRVLMVIMDSVLILFGLVASANGSYFSLMEIIKSFSNDPHSHHHAATMPTNMFANATTTLSPLTTH</sequence>